<dbReference type="PANTHER" id="PTHR43441">
    <property type="entry name" value="RIBOSOMAL-PROTEIN-SERINE ACETYLTRANSFERASE"/>
    <property type="match status" value="1"/>
</dbReference>
<proteinExistence type="predicted"/>
<accession>A0A8J3C7V9</accession>
<reference evidence="2" key="1">
    <citation type="journal article" date="2014" name="Int. J. Syst. Evol. Microbiol.">
        <title>Complete genome sequence of Corynebacterium casei LMG S-19264T (=DSM 44701T), isolated from a smear-ripened cheese.</title>
        <authorList>
            <consortium name="US DOE Joint Genome Institute (JGI-PGF)"/>
            <person name="Walter F."/>
            <person name="Albersmeier A."/>
            <person name="Kalinowski J."/>
            <person name="Ruckert C."/>
        </authorList>
    </citation>
    <scope>NUCLEOTIDE SEQUENCE</scope>
    <source>
        <strain evidence="2">CGMCC 4.5737</strain>
    </source>
</reference>
<name>A0A8J3C7V9_9PSEU</name>
<organism evidence="2 3">
    <name type="scientific">Longimycelium tulufanense</name>
    <dbReference type="NCBI Taxonomy" id="907463"/>
    <lineage>
        <taxon>Bacteria</taxon>
        <taxon>Bacillati</taxon>
        <taxon>Actinomycetota</taxon>
        <taxon>Actinomycetes</taxon>
        <taxon>Pseudonocardiales</taxon>
        <taxon>Pseudonocardiaceae</taxon>
        <taxon>Longimycelium</taxon>
    </lineage>
</organism>
<dbReference type="Pfam" id="PF13302">
    <property type="entry name" value="Acetyltransf_3"/>
    <property type="match status" value="1"/>
</dbReference>
<dbReference type="Proteomes" id="UP000637578">
    <property type="component" value="Unassembled WGS sequence"/>
</dbReference>
<dbReference type="GO" id="GO:0008999">
    <property type="term" value="F:protein-N-terminal-alanine acetyltransferase activity"/>
    <property type="evidence" value="ECO:0007669"/>
    <property type="project" value="TreeGrafter"/>
</dbReference>
<dbReference type="PROSITE" id="PS51186">
    <property type="entry name" value="GNAT"/>
    <property type="match status" value="1"/>
</dbReference>
<evidence type="ECO:0000313" key="3">
    <source>
        <dbReference type="Proteomes" id="UP000637578"/>
    </source>
</evidence>
<reference evidence="2" key="2">
    <citation type="submission" date="2020-09" db="EMBL/GenBank/DDBJ databases">
        <authorList>
            <person name="Sun Q."/>
            <person name="Zhou Y."/>
        </authorList>
    </citation>
    <scope>NUCLEOTIDE SEQUENCE</scope>
    <source>
        <strain evidence="2">CGMCC 4.5737</strain>
    </source>
</reference>
<dbReference type="Gene3D" id="3.40.630.30">
    <property type="match status" value="1"/>
</dbReference>
<evidence type="ECO:0000259" key="1">
    <source>
        <dbReference type="PROSITE" id="PS51186"/>
    </source>
</evidence>
<comment type="caution">
    <text evidence="2">The sequence shown here is derived from an EMBL/GenBank/DDBJ whole genome shotgun (WGS) entry which is preliminary data.</text>
</comment>
<dbReference type="EMBL" id="BMMK01000008">
    <property type="protein sequence ID" value="GGM50901.1"/>
    <property type="molecule type" value="Genomic_DNA"/>
</dbReference>
<sequence length="225" mass="25471">MNGIRERVALGIGGRLARVRRVSHAIRSRMYPDHPGWPAVLGPVQVRQRRIALRPAQMDDAAAWVAAVREDRASLERWWRTDPRPWHERITTREWRAQCEGLLRAARRGYALPFALVVDGRFAGQFTLDRIDRAHGAAEVGVWVARDYRDGVVVVTAMRLLLQHAFGALGLYRVVAPIDVDNRPAAAAAARVGFRREGVMRGYLDVGGQRRDHVLWAILREDFTS</sequence>
<dbReference type="InterPro" id="IPR000182">
    <property type="entry name" value="GNAT_dom"/>
</dbReference>
<dbReference type="RefSeq" id="WP_189056629.1">
    <property type="nucleotide sequence ID" value="NZ_BMMK01000008.1"/>
</dbReference>
<dbReference type="InterPro" id="IPR016181">
    <property type="entry name" value="Acyl_CoA_acyltransferase"/>
</dbReference>
<evidence type="ECO:0000313" key="2">
    <source>
        <dbReference type="EMBL" id="GGM50901.1"/>
    </source>
</evidence>
<gene>
    <name evidence="2" type="primary">rimJ</name>
    <name evidence="2" type="ORF">GCM10012275_22220</name>
</gene>
<dbReference type="GO" id="GO:1990189">
    <property type="term" value="F:protein N-terminal-serine acetyltransferase activity"/>
    <property type="evidence" value="ECO:0007669"/>
    <property type="project" value="TreeGrafter"/>
</dbReference>
<dbReference type="PANTHER" id="PTHR43441:SF10">
    <property type="entry name" value="ACETYLTRANSFERASE"/>
    <property type="match status" value="1"/>
</dbReference>
<keyword evidence="3" id="KW-1185">Reference proteome</keyword>
<dbReference type="AlphaFoldDB" id="A0A8J3C7V9"/>
<dbReference type="GO" id="GO:0005737">
    <property type="term" value="C:cytoplasm"/>
    <property type="evidence" value="ECO:0007669"/>
    <property type="project" value="TreeGrafter"/>
</dbReference>
<dbReference type="SUPFAM" id="SSF55729">
    <property type="entry name" value="Acyl-CoA N-acyltransferases (Nat)"/>
    <property type="match status" value="1"/>
</dbReference>
<dbReference type="InterPro" id="IPR051908">
    <property type="entry name" value="Ribosomal_N-acetyltransferase"/>
</dbReference>
<protein>
    <submittedName>
        <fullName evidence="2">Ribosomal-protein-alanine N-acetyltransferase</fullName>
    </submittedName>
</protein>
<feature type="domain" description="N-acetyltransferase" evidence="1">
    <location>
        <begin position="51"/>
        <end position="221"/>
    </location>
</feature>